<sequence length="292" mass="33036">MSNKTENSQDYLNLSTNTREVAVARDTAESYMEHLFEVPGYFSRLDAELFAHCCREQHDLGVEGDLLEIGVWYGRSAVLLGFLKFGSEQLHVNDLFGQLPKTETGRSELEQAGPIKLPTTDDFLGHYLRYHDSNPVIHRGPSTEVRDDLAKGTYRFIHIDGSHTQEAVAHDIKLARELLKEGGIIVFDDYSNTDHLGVAAALWPALAESDIAPFAATPSKLYATLGLQQAGEYRQDLLSWANQHDLLVREQTVNNSKLLSLRTKFNRVNWIANRIKRSLPNRLRRMVAAERF</sequence>
<dbReference type="GO" id="GO:0008168">
    <property type="term" value="F:methyltransferase activity"/>
    <property type="evidence" value="ECO:0007669"/>
    <property type="project" value="UniProtKB-KW"/>
</dbReference>
<protein>
    <submittedName>
        <fullName evidence="1">Class I SAM-dependent methyltransferase</fullName>
    </submittedName>
</protein>
<dbReference type="Proteomes" id="UP000617628">
    <property type="component" value="Unassembled WGS sequence"/>
</dbReference>
<dbReference type="InterPro" id="IPR029063">
    <property type="entry name" value="SAM-dependent_MTases_sf"/>
</dbReference>
<evidence type="ECO:0000313" key="2">
    <source>
        <dbReference type="Proteomes" id="UP000617628"/>
    </source>
</evidence>
<dbReference type="Pfam" id="PF13578">
    <property type="entry name" value="Methyltransf_24"/>
    <property type="match status" value="1"/>
</dbReference>
<dbReference type="EMBL" id="JAENIL010000024">
    <property type="protein sequence ID" value="MBK1877958.1"/>
    <property type="molecule type" value="Genomic_DNA"/>
</dbReference>
<dbReference type="RefSeq" id="WP_200356171.1">
    <property type="nucleotide sequence ID" value="NZ_JAENIL010000024.1"/>
</dbReference>
<dbReference type="GO" id="GO:0032259">
    <property type="term" value="P:methylation"/>
    <property type="evidence" value="ECO:0007669"/>
    <property type="project" value="UniProtKB-KW"/>
</dbReference>
<organism evidence="1 2">
    <name type="scientific">Pelagicoccus mobilis</name>
    <dbReference type="NCBI Taxonomy" id="415221"/>
    <lineage>
        <taxon>Bacteria</taxon>
        <taxon>Pseudomonadati</taxon>
        <taxon>Verrucomicrobiota</taxon>
        <taxon>Opitutia</taxon>
        <taxon>Puniceicoccales</taxon>
        <taxon>Pelagicoccaceae</taxon>
        <taxon>Pelagicoccus</taxon>
    </lineage>
</organism>
<keyword evidence="1" id="KW-0808">Transferase</keyword>
<reference evidence="1" key="1">
    <citation type="submission" date="2021-01" db="EMBL/GenBank/DDBJ databases">
        <title>Modified the classification status of verrucomicrobia.</title>
        <authorList>
            <person name="Feng X."/>
        </authorList>
    </citation>
    <scope>NUCLEOTIDE SEQUENCE</scope>
    <source>
        <strain evidence="1">KCTC 13126</strain>
    </source>
</reference>
<dbReference type="SUPFAM" id="SSF53335">
    <property type="entry name" value="S-adenosyl-L-methionine-dependent methyltransferases"/>
    <property type="match status" value="1"/>
</dbReference>
<name>A0A934VRT8_9BACT</name>
<keyword evidence="2" id="KW-1185">Reference proteome</keyword>
<proteinExistence type="predicted"/>
<comment type="caution">
    <text evidence="1">The sequence shown here is derived from an EMBL/GenBank/DDBJ whole genome shotgun (WGS) entry which is preliminary data.</text>
</comment>
<accession>A0A934VRT8</accession>
<dbReference type="AlphaFoldDB" id="A0A934VRT8"/>
<gene>
    <name evidence="1" type="ORF">JIN87_13860</name>
</gene>
<keyword evidence="1" id="KW-0489">Methyltransferase</keyword>
<dbReference type="Gene3D" id="3.40.50.150">
    <property type="entry name" value="Vaccinia Virus protein VP39"/>
    <property type="match status" value="1"/>
</dbReference>
<evidence type="ECO:0000313" key="1">
    <source>
        <dbReference type="EMBL" id="MBK1877958.1"/>
    </source>
</evidence>